<dbReference type="SUPFAM" id="SSF53756">
    <property type="entry name" value="UDP-Glycosyltransferase/glycogen phosphorylase"/>
    <property type="match status" value="1"/>
</dbReference>
<keyword evidence="2" id="KW-1185">Reference proteome</keyword>
<sequence length="372" mass="41211">MDAPFYDDVRTRCVDALILVVGEVVGGHERQLLGIVQGLIAQSLTVEVVCSSRQVACFFNENGICAVTKNIFRLGKVWQQFRFARSYALEMKTAFNSSRLVLVSGGTVEACVALCRASKIANADNKVFAYVPMYINRSYAGRGVSRAYDFLLRALLRSVDRFITINKVQAALLTRFFRVPCSVVNNVVVPVSQKPPYRGQRLVFCGRLDDGQKNITGLISWLDTVENPYRELLIIGDGPDSSKVTQAASSVECIKIHMLGWVKPESIADVVSSGDLLVLNSRWEGEPMVVREFSGVGIPCVAPDIDGFRLVVPKKMRFSDRKELLSILSAYHERSISTPLGPCASMEFHIARRDSQLRRLALLVEREAGGIS</sequence>
<dbReference type="PANTHER" id="PTHR12526:SF630">
    <property type="entry name" value="GLYCOSYLTRANSFERASE"/>
    <property type="match status" value="1"/>
</dbReference>
<evidence type="ECO:0000313" key="1">
    <source>
        <dbReference type="EMBL" id="MEN3070465.1"/>
    </source>
</evidence>
<dbReference type="Pfam" id="PF13692">
    <property type="entry name" value="Glyco_trans_1_4"/>
    <property type="match status" value="1"/>
</dbReference>
<dbReference type="RefSeq" id="WP_345921244.1">
    <property type="nucleotide sequence ID" value="NZ_JBDIVE010000014.1"/>
</dbReference>
<proteinExistence type="predicted"/>
<gene>
    <name evidence="1" type="ORF">ABDB84_18420</name>
</gene>
<protein>
    <submittedName>
        <fullName evidence="1">Glycosyltransferase</fullName>
        <ecNumber evidence="1">2.4.-.-</ecNumber>
    </submittedName>
</protein>
<evidence type="ECO:0000313" key="2">
    <source>
        <dbReference type="Proteomes" id="UP001410394"/>
    </source>
</evidence>
<name>A0ABU9Z3A5_9RHOO</name>
<keyword evidence="1" id="KW-0808">Transferase</keyword>
<keyword evidence="1" id="KW-0328">Glycosyltransferase</keyword>
<comment type="caution">
    <text evidence="1">The sequence shown here is derived from an EMBL/GenBank/DDBJ whole genome shotgun (WGS) entry which is preliminary data.</text>
</comment>
<dbReference type="GO" id="GO:0016757">
    <property type="term" value="F:glycosyltransferase activity"/>
    <property type="evidence" value="ECO:0007669"/>
    <property type="project" value="UniProtKB-KW"/>
</dbReference>
<dbReference type="PANTHER" id="PTHR12526">
    <property type="entry name" value="GLYCOSYLTRANSFERASE"/>
    <property type="match status" value="1"/>
</dbReference>
<dbReference type="EC" id="2.4.-.-" evidence="1"/>
<dbReference type="Gene3D" id="3.40.50.2000">
    <property type="entry name" value="Glycogen Phosphorylase B"/>
    <property type="match status" value="2"/>
</dbReference>
<accession>A0ABU9Z3A5</accession>
<reference evidence="1 2" key="1">
    <citation type="journal article" date="2018" name="Int. J. Syst. Evol. Microbiol.">
        <title>Uliginosibacterium sediminicola sp. nov., isolated from freshwater sediment.</title>
        <authorList>
            <person name="Hwang W.M."/>
            <person name="Kim S.M."/>
            <person name="Kang K."/>
            <person name="Ahn T.Y."/>
        </authorList>
    </citation>
    <scope>NUCLEOTIDE SEQUENCE [LARGE SCALE GENOMIC DNA]</scope>
    <source>
        <strain evidence="1 2">M1-21</strain>
    </source>
</reference>
<organism evidence="1 2">
    <name type="scientific">Uliginosibacterium sediminicola</name>
    <dbReference type="NCBI Taxonomy" id="2024550"/>
    <lineage>
        <taxon>Bacteria</taxon>
        <taxon>Pseudomonadati</taxon>
        <taxon>Pseudomonadota</taxon>
        <taxon>Betaproteobacteria</taxon>
        <taxon>Rhodocyclales</taxon>
        <taxon>Zoogloeaceae</taxon>
        <taxon>Uliginosibacterium</taxon>
    </lineage>
</organism>
<dbReference type="EMBL" id="JBDIVE010000014">
    <property type="protein sequence ID" value="MEN3070465.1"/>
    <property type="molecule type" value="Genomic_DNA"/>
</dbReference>
<dbReference type="Proteomes" id="UP001410394">
    <property type="component" value="Unassembled WGS sequence"/>
</dbReference>